<dbReference type="Pfam" id="PF09471">
    <property type="entry name" value="Peptidase_M64"/>
    <property type="match status" value="2"/>
</dbReference>
<dbReference type="AlphaFoldDB" id="A0A0S7BT12"/>
<evidence type="ECO:0000313" key="2">
    <source>
        <dbReference type="EMBL" id="GAP44010.1"/>
    </source>
</evidence>
<dbReference type="Pfam" id="PF16217">
    <property type="entry name" value="M64_N"/>
    <property type="match status" value="1"/>
</dbReference>
<evidence type="ECO:0000313" key="3">
    <source>
        <dbReference type="Proteomes" id="UP000053091"/>
    </source>
</evidence>
<dbReference type="Gene3D" id="2.60.40.3250">
    <property type="entry name" value="Peptidase M64, N-terminal domain"/>
    <property type="match status" value="1"/>
</dbReference>
<dbReference type="PATRIC" id="fig|1678841.3.peg.2431"/>
<evidence type="ECO:0000259" key="1">
    <source>
        <dbReference type="Pfam" id="PF16217"/>
    </source>
</evidence>
<accession>A0A0S7BT12</accession>
<proteinExistence type="predicted"/>
<dbReference type="Gene3D" id="3.40.390.10">
    <property type="entry name" value="Collagenase (Catalytic Domain)"/>
    <property type="match status" value="1"/>
</dbReference>
<gene>
    <name evidence="2" type="ORF">TBC1_112170</name>
</gene>
<feature type="domain" description="Peptidase M64 N-terminal" evidence="1">
    <location>
        <begin position="41"/>
        <end position="161"/>
    </location>
</feature>
<dbReference type="EMBL" id="DF968182">
    <property type="protein sequence ID" value="GAP44010.1"/>
    <property type="molecule type" value="Genomic_DNA"/>
</dbReference>
<dbReference type="GO" id="GO:0008237">
    <property type="term" value="F:metallopeptidase activity"/>
    <property type="evidence" value="ECO:0007669"/>
    <property type="project" value="InterPro"/>
</dbReference>
<sequence>MLFSLPLPNNPYFCPLIFILLTMKKSLAFLLLLISVTATAQFEKHFYNKTLRIDYMHAGTAGSDVYALDELIEEPYWGGSRTNLVCPFDYGNYKFTVTDTASGEIIYSKGYSSLFAEWQTTAEARETRRAYPENVVMPYPKKPAIVDFYKRNRDGQWEKQFTLNIDPKSYFIKKERRHEFSFFMVNEAGKPETCLDIVFIPEGYTAEEMDKFKADSRRLADFLLQCKPFDEYRGNINIYGVEAVSAESGADIPGKDIWKKTILNSNFYTFDIERYLTTYDMKSVRDVAANVPYDHICIIANSQVYGGGGIYNHYALFTSDNPFANYVFVHEFGHSFAGLGDEYYNSEVAYEDFYNLSIEPWEPNLTTLVDFDTKWKDMVPEGTPVPTPAGDKNKYPVGAYEGGGYMTKGIFRPAHDCTMKSLSYNNFCPVCQKAIREMMEIYIR</sequence>
<keyword evidence="3" id="KW-1185">Reference proteome</keyword>
<dbReference type="STRING" id="1678841.TBC1_112170"/>
<organism evidence="2">
    <name type="scientific">Lentimicrobium saccharophilum</name>
    <dbReference type="NCBI Taxonomy" id="1678841"/>
    <lineage>
        <taxon>Bacteria</taxon>
        <taxon>Pseudomonadati</taxon>
        <taxon>Bacteroidota</taxon>
        <taxon>Bacteroidia</taxon>
        <taxon>Bacteroidales</taxon>
        <taxon>Lentimicrobiaceae</taxon>
        <taxon>Lentimicrobium</taxon>
    </lineage>
</organism>
<dbReference type="InterPro" id="IPR032625">
    <property type="entry name" value="M64_N"/>
</dbReference>
<protein>
    <submittedName>
        <fullName evidence="2">IgA Peptidase M64</fullName>
    </submittedName>
</protein>
<dbReference type="InterPro" id="IPR038171">
    <property type="entry name" value="M64_N_sf"/>
</dbReference>
<reference evidence="2" key="1">
    <citation type="journal article" date="2015" name="Genome Announc.">
        <title>Draft Genome Sequence of Bacteroidales Strain TBC1, a Novel Isolate from a Methanogenic Wastewater Treatment System.</title>
        <authorList>
            <person name="Tourlousse D.M."/>
            <person name="Matsuura N."/>
            <person name="Sun L."/>
            <person name="Toyonaga M."/>
            <person name="Kuroda K."/>
            <person name="Ohashi A."/>
            <person name="Cruz R."/>
            <person name="Yamaguchi T."/>
            <person name="Sekiguchi Y."/>
        </authorList>
    </citation>
    <scope>NUCLEOTIDE SEQUENCE [LARGE SCALE GENOMIC DNA]</scope>
    <source>
        <strain evidence="2">TBC1</strain>
    </source>
</reference>
<name>A0A0S7BT12_9BACT</name>
<dbReference type="InterPro" id="IPR019026">
    <property type="entry name" value="Peptidase_M64_IgA"/>
</dbReference>
<dbReference type="InterPro" id="IPR024079">
    <property type="entry name" value="MetalloPept_cat_dom_sf"/>
</dbReference>
<dbReference type="Proteomes" id="UP000053091">
    <property type="component" value="Unassembled WGS sequence"/>
</dbReference>